<sequence>MKQFYLAEIVTKDKLIHQGIFVRPKQATKKAILWVHGLGSTFYGNVTLFEALSNVCEKYGFGFASFNNRGHDGITGIKNIEPESEKGYSRLTGGAGMEVFEECMYDIDAGVAFLVQQGFENVIVAGHSTGANKACFYGAKTQNSRVAGIILLSPLSDRLNPEGKPPWWVVTVAKALIAIGKGDMLIPVSHFPGTPKRLLSLVSPGSFEDTFDYGDAEPKMTAFSRITRPLLVVFAGNDELADRPMTKIKAVFDTHALSALYQSIIIPGAFHSFNGQEKEVVSAILRWVREI</sequence>
<name>A0A1F5ZSI7_9BACT</name>
<proteinExistence type="predicted"/>
<evidence type="ECO:0008006" key="3">
    <source>
        <dbReference type="Google" id="ProtNLM"/>
    </source>
</evidence>
<dbReference type="SUPFAM" id="SSF53474">
    <property type="entry name" value="alpha/beta-Hydrolases"/>
    <property type="match status" value="1"/>
</dbReference>
<dbReference type="Pfam" id="PF08538">
    <property type="entry name" value="DUF1749"/>
    <property type="match status" value="1"/>
</dbReference>
<comment type="caution">
    <text evidence="1">The sequence shown here is derived from an EMBL/GenBank/DDBJ whole genome shotgun (WGS) entry which is preliminary data.</text>
</comment>
<dbReference type="Proteomes" id="UP000177416">
    <property type="component" value="Unassembled WGS sequence"/>
</dbReference>
<dbReference type="PANTHER" id="PTHR31591">
    <property type="entry name" value="UPF0613 PROTEIN PB24D3.06C"/>
    <property type="match status" value="1"/>
</dbReference>
<evidence type="ECO:0000313" key="2">
    <source>
        <dbReference type="Proteomes" id="UP000177416"/>
    </source>
</evidence>
<protein>
    <recommendedName>
        <fullName evidence="3">Serine aminopeptidase S33 domain-containing protein</fullName>
    </recommendedName>
</protein>
<dbReference type="EMBL" id="MFJJ01000003">
    <property type="protein sequence ID" value="OGG15343.1"/>
    <property type="molecule type" value="Genomic_DNA"/>
</dbReference>
<dbReference type="InterPro" id="IPR029058">
    <property type="entry name" value="AB_hydrolase_fold"/>
</dbReference>
<gene>
    <name evidence="1" type="ORF">A2875_04320</name>
</gene>
<accession>A0A1F5ZSI7</accession>
<dbReference type="AlphaFoldDB" id="A0A1F5ZSI7"/>
<evidence type="ECO:0000313" key="1">
    <source>
        <dbReference type="EMBL" id="OGG15343.1"/>
    </source>
</evidence>
<dbReference type="Gene3D" id="3.40.50.1820">
    <property type="entry name" value="alpha/beta hydrolase"/>
    <property type="match status" value="1"/>
</dbReference>
<dbReference type="InterPro" id="IPR013744">
    <property type="entry name" value="SidJ"/>
</dbReference>
<organism evidence="1 2">
    <name type="scientific">Candidatus Gottesmanbacteria bacterium RIFCSPHIGHO2_01_FULL_46_14</name>
    <dbReference type="NCBI Taxonomy" id="1798380"/>
    <lineage>
        <taxon>Bacteria</taxon>
        <taxon>Candidatus Gottesmaniibacteriota</taxon>
    </lineage>
</organism>
<reference evidence="1 2" key="1">
    <citation type="journal article" date="2016" name="Nat. Commun.">
        <title>Thousands of microbial genomes shed light on interconnected biogeochemical processes in an aquifer system.</title>
        <authorList>
            <person name="Anantharaman K."/>
            <person name="Brown C.T."/>
            <person name="Hug L.A."/>
            <person name="Sharon I."/>
            <person name="Castelle C.J."/>
            <person name="Probst A.J."/>
            <person name="Thomas B.C."/>
            <person name="Singh A."/>
            <person name="Wilkins M.J."/>
            <person name="Karaoz U."/>
            <person name="Brodie E.L."/>
            <person name="Williams K.H."/>
            <person name="Hubbard S.S."/>
            <person name="Banfield J.F."/>
        </authorList>
    </citation>
    <scope>NUCLEOTIDE SEQUENCE [LARGE SCALE GENOMIC DNA]</scope>
</reference>
<dbReference type="PANTHER" id="PTHR31591:SF1">
    <property type="entry name" value="UPF0613 PROTEIN PB24D3.06C"/>
    <property type="match status" value="1"/>
</dbReference>